<reference evidence="3 4" key="1">
    <citation type="submission" date="2024-01" db="EMBL/GenBank/DDBJ databases">
        <title>Seven novel Bacillus-like species.</title>
        <authorList>
            <person name="Liu G."/>
        </authorList>
    </citation>
    <scope>NUCLEOTIDE SEQUENCE [LARGE SCALE GENOMIC DNA]</scope>
    <source>
        <strain evidence="3 4">FJAT-53711</strain>
    </source>
</reference>
<sequence>MGPGARFEIDATVGNVYLVSRFNKGWGVGRPIIYLVIDVYSRLIVGMHVGLDHPSWNGVMMAIMNTTQNKIEFCKEYSIEITEGKWPSAHVPERFLADRGEALYKGATSFIEGINVSVDHTASYRADMKGTIERSFASLDAALKPFLPGYIETDFQERGAKDPRKQAALTVEQYTKIIIYFILHHNSRYMKEYKRNKEMIEQDVSPIPTELWQWGIKNRSGKLRSFPQEFVRFCLLPRAQATVTQLGIKFKKMHYTCNTAITEQWFSKAAIKGNWKVQIAYNPRNLNHIYIIMVGEEKIEKCELLEKDNIYRDRWLEEIENLWEQERKRVRQKEHEQLQEKINFIAEIESVTQEAKKTEIKQSKDNDKTKNIRMNRALEKAAGNFENSKGKQVPPTSTAPVRYTEARKGSLEEMFRRRKKE</sequence>
<comment type="caution">
    <text evidence="3">The sequence shown here is derived from an EMBL/GenBank/DDBJ whole genome shotgun (WGS) entry which is preliminary data.</text>
</comment>
<dbReference type="EMBL" id="JBAWSV010000001">
    <property type="protein sequence ID" value="MEI4827979.1"/>
    <property type="molecule type" value="Genomic_DNA"/>
</dbReference>
<dbReference type="Pfam" id="PF09299">
    <property type="entry name" value="Mu-transpos_C"/>
    <property type="match status" value="1"/>
</dbReference>
<dbReference type="Proteomes" id="UP001367922">
    <property type="component" value="Unassembled WGS sequence"/>
</dbReference>
<feature type="compositionally biased region" description="Basic and acidic residues" evidence="1">
    <location>
        <begin position="404"/>
        <end position="415"/>
    </location>
</feature>
<dbReference type="InterPro" id="IPR015378">
    <property type="entry name" value="Transposase-like_Mu_C"/>
</dbReference>
<dbReference type="Gene3D" id="3.30.420.10">
    <property type="entry name" value="Ribonuclease H-like superfamily/Ribonuclease H"/>
    <property type="match status" value="1"/>
</dbReference>
<feature type="domain" description="Integrase catalytic" evidence="2">
    <location>
        <begin position="1"/>
        <end position="216"/>
    </location>
</feature>
<dbReference type="InterPro" id="IPR036397">
    <property type="entry name" value="RNaseH_sf"/>
</dbReference>
<evidence type="ECO:0000313" key="4">
    <source>
        <dbReference type="Proteomes" id="UP001367922"/>
    </source>
</evidence>
<feature type="compositionally biased region" description="Basic and acidic residues" evidence="1">
    <location>
        <begin position="359"/>
        <end position="370"/>
    </location>
</feature>
<dbReference type="RefSeq" id="WP_336480394.1">
    <property type="nucleotide sequence ID" value="NZ_JBAWSV010000001.1"/>
</dbReference>
<feature type="region of interest" description="Disordered" evidence="1">
    <location>
        <begin position="359"/>
        <end position="421"/>
    </location>
</feature>
<keyword evidence="4" id="KW-1185">Reference proteome</keyword>
<protein>
    <submittedName>
        <fullName evidence="3">Mu transposase C-terminal domain-containing protein</fullName>
    </submittedName>
</protein>
<accession>A0ABU8FPS6</accession>
<dbReference type="InterPro" id="IPR001584">
    <property type="entry name" value="Integrase_cat-core"/>
</dbReference>
<evidence type="ECO:0000259" key="2">
    <source>
        <dbReference type="PROSITE" id="PS50994"/>
    </source>
</evidence>
<gene>
    <name evidence="3" type="ORF">WAX78_00625</name>
</gene>
<dbReference type="SUPFAM" id="SSF53098">
    <property type="entry name" value="Ribonuclease H-like"/>
    <property type="match status" value="1"/>
</dbReference>
<proteinExistence type="predicted"/>
<evidence type="ECO:0000313" key="3">
    <source>
        <dbReference type="EMBL" id="MEI4827979.1"/>
    </source>
</evidence>
<evidence type="ECO:0000256" key="1">
    <source>
        <dbReference type="SAM" id="MobiDB-lite"/>
    </source>
</evidence>
<dbReference type="InterPro" id="IPR012337">
    <property type="entry name" value="RNaseH-like_sf"/>
</dbReference>
<dbReference type="PROSITE" id="PS50994">
    <property type="entry name" value="INTEGRASE"/>
    <property type="match status" value="1"/>
</dbReference>
<name>A0ABU8FPS6_9BACI</name>
<organism evidence="3 4">
    <name type="scientific">Bacillus yunxiaonensis</name>
    <dbReference type="NCBI Taxonomy" id="3127665"/>
    <lineage>
        <taxon>Bacteria</taxon>
        <taxon>Bacillati</taxon>
        <taxon>Bacillota</taxon>
        <taxon>Bacilli</taxon>
        <taxon>Bacillales</taxon>
        <taxon>Bacillaceae</taxon>
        <taxon>Bacillus</taxon>
    </lineage>
</organism>